<accession>K4QUS9</accession>
<dbReference type="AlphaFoldDB" id="K4QUS9"/>
<protein>
    <submittedName>
        <fullName evidence="1">Putative secreted protein</fullName>
    </submittedName>
</protein>
<proteinExistence type="predicted"/>
<dbReference type="Proteomes" id="UP000008043">
    <property type="component" value="Chromosome"/>
</dbReference>
<sequence length="75" mass="7597">MAVPPGSALPAAPVSCDTLALPPTVLLTAASVFDTAAGVTLPSRVQAAALDTRLARLIYLPGKSFTRVLQLGSAH</sequence>
<evidence type="ECO:0000313" key="1">
    <source>
        <dbReference type="EMBL" id="CCK24535.1"/>
    </source>
</evidence>
<dbReference type="STRING" id="1214101.BN159_0156"/>
<dbReference type="HOGENOM" id="CLU_2669368_0_0_11"/>
<evidence type="ECO:0000313" key="2">
    <source>
        <dbReference type="Proteomes" id="UP000008043"/>
    </source>
</evidence>
<name>K4QUS9_STRDJ</name>
<keyword evidence="2" id="KW-1185">Reference proteome</keyword>
<organism evidence="1 2">
    <name type="scientific">Streptomyces davaonensis (strain DSM 101723 / JCM 4913 / KCC S-0913 / 768)</name>
    <dbReference type="NCBI Taxonomy" id="1214101"/>
    <lineage>
        <taxon>Bacteria</taxon>
        <taxon>Bacillati</taxon>
        <taxon>Actinomycetota</taxon>
        <taxon>Actinomycetes</taxon>
        <taxon>Kitasatosporales</taxon>
        <taxon>Streptomycetaceae</taxon>
        <taxon>Streptomyces</taxon>
    </lineage>
</organism>
<dbReference type="EMBL" id="HE971709">
    <property type="protein sequence ID" value="CCK24535.1"/>
    <property type="molecule type" value="Genomic_DNA"/>
</dbReference>
<dbReference type="PATRIC" id="fig|1214101.3.peg.153"/>
<dbReference type="KEGG" id="sdv:BN159_0156"/>
<gene>
    <name evidence="1" type="ORF">BN159_0156</name>
</gene>
<reference evidence="1 2" key="1">
    <citation type="journal article" date="2012" name="J. Bacteriol.">
        <title>Genome sequence of the bacterium Streptomyces davawensis JCM 4913 and heterologous production of the unique antibiotic roseoflavin.</title>
        <authorList>
            <person name="Jankowitsch F."/>
            <person name="Schwarz J."/>
            <person name="Ruckert C."/>
            <person name="Gust B."/>
            <person name="Szczepanowski R."/>
            <person name="Blom J."/>
            <person name="Pelzer S."/>
            <person name="Kalinowski J."/>
            <person name="Mack M."/>
        </authorList>
    </citation>
    <scope>NUCLEOTIDE SEQUENCE [LARGE SCALE GENOMIC DNA]</scope>
    <source>
        <strain evidence="2">DSM 101723 / JCM 4913 / KCC S-0913 / 768</strain>
    </source>
</reference>
<dbReference type="RefSeq" id="WP_015654940.1">
    <property type="nucleotide sequence ID" value="NC_020504.1"/>
</dbReference>